<evidence type="ECO:0000313" key="2">
    <source>
        <dbReference type="Proteomes" id="UP000023152"/>
    </source>
</evidence>
<protein>
    <submittedName>
        <fullName evidence="1">Uncharacterized protein</fullName>
    </submittedName>
</protein>
<dbReference type="Proteomes" id="UP000023152">
    <property type="component" value="Unassembled WGS sequence"/>
</dbReference>
<dbReference type="EMBL" id="ASPP01028242">
    <property type="protein sequence ID" value="ETO05349.1"/>
    <property type="molecule type" value="Genomic_DNA"/>
</dbReference>
<proteinExistence type="predicted"/>
<evidence type="ECO:0000313" key="1">
    <source>
        <dbReference type="EMBL" id="ETO05349.1"/>
    </source>
</evidence>
<name>X6LUQ7_RETFI</name>
<comment type="caution">
    <text evidence="1">The sequence shown here is derived from an EMBL/GenBank/DDBJ whole genome shotgun (WGS) entry which is preliminary data.</text>
</comment>
<reference evidence="1 2" key="1">
    <citation type="journal article" date="2013" name="Curr. Biol.">
        <title>The Genome of the Foraminiferan Reticulomyxa filosa.</title>
        <authorList>
            <person name="Glockner G."/>
            <person name="Hulsmann N."/>
            <person name="Schleicher M."/>
            <person name="Noegel A.A."/>
            <person name="Eichinger L."/>
            <person name="Gallinger C."/>
            <person name="Pawlowski J."/>
            <person name="Sierra R."/>
            <person name="Euteneuer U."/>
            <person name="Pillet L."/>
            <person name="Moustafa A."/>
            <person name="Platzer M."/>
            <person name="Groth M."/>
            <person name="Szafranski K."/>
            <person name="Schliwa M."/>
        </authorList>
    </citation>
    <scope>NUCLEOTIDE SEQUENCE [LARGE SCALE GENOMIC DNA]</scope>
</reference>
<dbReference type="AlphaFoldDB" id="X6LUQ7"/>
<organism evidence="1 2">
    <name type="scientific">Reticulomyxa filosa</name>
    <dbReference type="NCBI Taxonomy" id="46433"/>
    <lineage>
        <taxon>Eukaryota</taxon>
        <taxon>Sar</taxon>
        <taxon>Rhizaria</taxon>
        <taxon>Retaria</taxon>
        <taxon>Foraminifera</taxon>
        <taxon>Monothalamids</taxon>
        <taxon>Reticulomyxidae</taxon>
        <taxon>Reticulomyxa</taxon>
    </lineage>
</organism>
<sequence length="161" mass="18440">MCVKGAVCQLFTIYGINPKDAKKMTGNLHRDNEFAKLCGHLPNRLHGIWMNPAMKQYKLAGLDKEHIHLRVRSNIPVRIDNSDVQDCVMVHKESWTLCKTHDYHNKGKIGGVFEGTIKVQQWMTDKTGHFLLIPNAPHHVEIETKCQLAMVQETNPQNFID</sequence>
<keyword evidence="2" id="KW-1185">Reference proteome</keyword>
<accession>X6LUQ7</accession>
<gene>
    <name evidence="1" type="ORF">RFI_32047</name>
</gene>